<evidence type="ECO:0000313" key="1">
    <source>
        <dbReference type="EMBL" id="SHJ93524.1"/>
    </source>
</evidence>
<proteinExistence type="predicted"/>
<reference evidence="1 2" key="1">
    <citation type="submission" date="2016-11" db="EMBL/GenBank/DDBJ databases">
        <authorList>
            <person name="Jaros S."/>
            <person name="Januszkiewicz K."/>
            <person name="Wedrychowicz H."/>
        </authorList>
    </citation>
    <scope>NUCLEOTIDE SEQUENCE [LARGE SCALE GENOMIC DNA]</scope>
    <source>
        <strain evidence="1 2">DSM 21758</strain>
    </source>
</reference>
<name>A0A1M6ND29_9CLOT</name>
<dbReference type="Proteomes" id="UP000184310">
    <property type="component" value="Unassembled WGS sequence"/>
</dbReference>
<dbReference type="EMBL" id="FQZB01000012">
    <property type="protein sequence ID" value="SHJ93524.1"/>
    <property type="molecule type" value="Genomic_DNA"/>
</dbReference>
<dbReference type="AlphaFoldDB" id="A0A1M6ND29"/>
<keyword evidence="2" id="KW-1185">Reference proteome</keyword>
<evidence type="ECO:0000313" key="2">
    <source>
        <dbReference type="Proteomes" id="UP000184310"/>
    </source>
</evidence>
<protein>
    <submittedName>
        <fullName evidence="1">Uncharacterized protein</fullName>
    </submittedName>
</protein>
<sequence>MENSKYKIKMNRYPEDIILEIWEAADKTQETVLIDCNELDFSIEIDGHENVSNDVVASFLLHIKEIDNMVQEFCNNSFQKGKFDIRNYIVSLEWITFESDKVVMGYWGEFVNIELRAIFSIKNGMWEKIDIYYQ</sequence>
<organism evidence="1 2">
    <name type="scientific">Clostridium cavendishii DSM 21758</name>
    <dbReference type="NCBI Taxonomy" id="1121302"/>
    <lineage>
        <taxon>Bacteria</taxon>
        <taxon>Bacillati</taxon>
        <taxon>Bacillota</taxon>
        <taxon>Clostridia</taxon>
        <taxon>Eubacteriales</taxon>
        <taxon>Clostridiaceae</taxon>
        <taxon>Clostridium</taxon>
    </lineage>
</organism>
<dbReference type="OrthoDB" id="2603458at2"/>
<accession>A0A1M6ND29</accession>
<gene>
    <name evidence="1" type="ORF">SAMN02745163_02868</name>
</gene>